<accession>A0ACC0VRS0</accession>
<organism evidence="1 2">
    <name type="scientific">Peronosclerospora sorghi</name>
    <dbReference type="NCBI Taxonomy" id="230839"/>
    <lineage>
        <taxon>Eukaryota</taxon>
        <taxon>Sar</taxon>
        <taxon>Stramenopiles</taxon>
        <taxon>Oomycota</taxon>
        <taxon>Peronosporomycetes</taxon>
        <taxon>Peronosporales</taxon>
        <taxon>Peronosporaceae</taxon>
        <taxon>Peronosclerospora</taxon>
    </lineage>
</organism>
<reference evidence="1 2" key="1">
    <citation type="journal article" date="2022" name="bioRxiv">
        <title>The genome of the oomycete Peronosclerospora sorghi, a cosmopolitan pathogen of maize and sorghum, is inflated with dispersed pseudogenes.</title>
        <authorList>
            <person name="Fletcher K."/>
            <person name="Martin F."/>
            <person name="Isakeit T."/>
            <person name="Cavanaugh K."/>
            <person name="Magill C."/>
            <person name="Michelmore R."/>
        </authorList>
    </citation>
    <scope>NUCLEOTIDE SEQUENCE [LARGE SCALE GENOMIC DNA]</scope>
    <source>
        <strain evidence="1">P6</strain>
    </source>
</reference>
<comment type="caution">
    <text evidence="1">The sequence shown here is derived from an EMBL/GenBank/DDBJ whole genome shotgun (WGS) entry which is preliminary data.</text>
</comment>
<proteinExistence type="predicted"/>
<gene>
    <name evidence="1" type="ORF">PsorP6_014467</name>
</gene>
<name>A0ACC0VRS0_9STRA</name>
<evidence type="ECO:0000313" key="2">
    <source>
        <dbReference type="Proteomes" id="UP001163321"/>
    </source>
</evidence>
<protein>
    <submittedName>
        <fullName evidence="1">Uncharacterized protein</fullName>
    </submittedName>
</protein>
<sequence length="271" mass="29437">MKAKQLLPVLAASAFTLATPHELENVKLNEEVSDSFVDERVNAVLGGHELHLIFELEHQLTAHAPFTPHAVVEIVANSSFPNPMVSFSGVSMLRGDEVEQLETLLRQGGYYTVRAKGDPSDASAPFVLTSVPICMLVARRLREDMAFHLSDSGKLVALEYLTPYVDPDSCSTYQIQSLEDARFDPVGTVLTAQTGPSPPKNIVVKHDRAPQGVTPIKSEEGIDESEKENQSFLRKYWYIILPIVVMSLMGGDGGAAPAGGAAAPATRGRRR</sequence>
<dbReference type="EMBL" id="CM047586">
    <property type="protein sequence ID" value="KAI9909179.1"/>
    <property type="molecule type" value="Genomic_DNA"/>
</dbReference>
<dbReference type="Proteomes" id="UP001163321">
    <property type="component" value="Chromosome 7"/>
</dbReference>
<evidence type="ECO:0000313" key="1">
    <source>
        <dbReference type="EMBL" id="KAI9909179.1"/>
    </source>
</evidence>
<keyword evidence="2" id="KW-1185">Reference proteome</keyword>